<evidence type="ECO:0000256" key="4">
    <source>
        <dbReference type="ARBA" id="ARBA00022705"/>
    </source>
</evidence>
<dbReference type="CTD" id="23649"/>
<dbReference type="GO" id="GO:0006270">
    <property type="term" value="P:DNA replication initiation"/>
    <property type="evidence" value="ECO:0007669"/>
    <property type="project" value="TreeGrafter"/>
</dbReference>
<comment type="similarity">
    <text evidence="2">Belongs to the DNA polymerase alpha subunit B family.</text>
</comment>
<dbReference type="Gene3D" id="3.60.21.60">
    <property type="match status" value="2"/>
</dbReference>
<comment type="subcellular location">
    <subcellularLocation>
        <location evidence="1">Nucleus</location>
    </subcellularLocation>
</comment>
<organism evidence="6 7">
    <name type="scientific">Dermatophagoides pteronyssinus</name>
    <name type="common">European house dust mite</name>
    <dbReference type="NCBI Taxonomy" id="6956"/>
    <lineage>
        <taxon>Eukaryota</taxon>
        <taxon>Metazoa</taxon>
        <taxon>Ecdysozoa</taxon>
        <taxon>Arthropoda</taxon>
        <taxon>Chelicerata</taxon>
        <taxon>Arachnida</taxon>
        <taxon>Acari</taxon>
        <taxon>Acariformes</taxon>
        <taxon>Sarcoptiformes</taxon>
        <taxon>Astigmata</taxon>
        <taxon>Psoroptidia</taxon>
        <taxon>Analgoidea</taxon>
        <taxon>Pyroglyphidae</taxon>
        <taxon>Dermatophagoidinae</taxon>
        <taxon>Dermatophagoides</taxon>
    </lineage>
</organism>
<dbReference type="InterPro" id="IPR007185">
    <property type="entry name" value="DNA_pol_a/d/e_bsu"/>
</dbReference>
<dbReference type="AlphaFoldDB" id="A0A6P6Y082"/>
<gene>
    <name evidence="7" type="primary">LOC113793175</name>
</gene>
<sequence>MDFEENNLEIESSVDNQDNIGSDLKNNDNYFDNDDIKDDFLFDIPELSRTILYFGSSLEDKQWMCEKVKYDFDMNYMAPMIALKEPFKFMSSKFIESNEALNNYLDNFIFELKNFCQEDNSESDTDLISLIKDIADEDSLTTRFKTKTVVETLYAGRIRYGTTNGRLNPQIIQLEGPFSLNRGEIISLDLSLLKNSLNENGEFNYSLFPGKIVILKGQNFTGNYISVTKFIDYSKFIMPDFPLKCPPVLLDQHSFNIICASGPFVRFDPQSNAKYDPTDTSCVLAIADYLKRYNPDVLLLFGPFFDESQLDAIQKWSLQDTLSDNSYPYQWSLERLVHNQIRALMVAIEGRSIHTKIVIIPSSNELGQVNVYPMFPLENKFSTEYPTVKSYSNPSLLNIGGIAVGVTSTDILLHLSRKEIHNIDSTNSKIQSERLKRLCEQIILHRHFYPLLPPDPSINMEYPLYHHLSMVVTPHILIIPSVLRPFAYNINGTIIINPGKMIKNTFARIMFEPLKNEKNYCGSLYQYTNVEIIKLKP</sequence>
<evidence type="ECO:0000256" key="3">
    <source>
        <dbReference type="ARBA" id="ARBA00018596"/>
    </source>
</evidence>
<dbReference type="InterPro" id="IPR054300">
    <property type="entry name" value="OB_DPOA2"/>
</dbReference>
<dbReference type="OMA" id="NTFARIM"/>
<dbReference type="KEGG" id="dpte:113793175"/>
<dbReference type="InterPro" id="IPR016722">
    <property type="entry name" value="DNA_pol_alpha_bsu"/>
</dbReference>
<dbReference type="GO" id="GO:0005658">
    <property type="term" value="C:alpha DNA polymerase:primase complex"/>
    <property type="evidence" value="ECO:0007669"/>
    <property type="project" value="TreeGrafter"/>
</dbReference>
<dbReference type="Pfam" id="PF22062">
    <property type="entry name" value="OB_DPOA2"/>
    <property type="match status" value="1"/>
</dbReference>
<keyword evidence="5" id="KW-0539">Nucleus</keyword>
<accession>A0A6P6Y082</accession>
<reference evidence="7" key="1">
    <citation type="submission" date="2025-08" db="UniProtKB">
        <authorList>
            <consortium name="RefSeq"/>
        </authorList>
    </citation>
    <scope>IDENTIFICATION</scope>
    <source>
        <strain evidence="7">Airmid</strain>
    </source>
</reference>
<evidence type="ECO:0000256" key="1">
    <source>
        <dbReference type="ARBA" id="ARBA00004123"/>
    </source>
</evidence>
<dbReference type="PANTHER" id="PTHR23061:SF12">
    <property type="entry name" value="DNA POLYMERASE ALPHA SUBUNIT B"/>
    <property type="match status" value="1"/>
</dbReference>
<evidence type="ECO:0000313" key="7">
    <source>
        <dbReference type="RefSeq" id="XP_027198962.1"/>
    </source>
</evidence>
<evidence type="ECO:0000256" key="2">
    <source>
        <dbReference type="ARBA" id="ARBA00007299"/>
    </source>
</evidence>
<keyword evidence="4" id="KW-0235">DNA replication</keyword>
<evidence type="ECO:0000256" key="5">
    <source>
        <dbReference type="ARBA" id="ARBA00023242"/>
    </source>
</evidence>
<dbReference type="Pfam" id="PF04042">
    <property type="entry name" value="DNA_pol_E_B"/>
    <property type="match status" value="1"/>
</dbReference>
<dbReference type="GO" id="GO:0003677">
    <property type="term" value="F:DNA binding"/>
    <property type="evidence" value="ECO:0007669"/>
    <property type="project" value="InterPro"/>
</dbReference>
<proteinExistence type="inferred from homology"/>
<dbReference type="OrthoDB" id="336885at2759"/>
<dbReference type="InParanoid" id="A0A6P6Y082"/>
<name>A0A6P6Y082_DERPT</name>
<evidence type="ECO:0000313" key="6">
    <source>
        <dbReference type="Proteomes" id="UP000515146"/>
    </source>
</evidence>
<dbReference type="RefSeq" id="XP_027198962.1">
    <property type="nucleotide sequence ID" value="XM_027343161.1"/>
</dbReference>
<dbReference type="Proteomes" id="UP000515146">
    <property type="component" value="Unplaced"/>
</dbReference>
<protein>
    <recommendedName>
        <fullName evidence="3">DNA polymerase alpha subunit B</fullName>
    </recommendedName>
</protein>
<keyword evidence="6" id="KW-1185">Reference proteome</keyword>
<dbReference type="GeneID" id="113793175"/>
<dbReference type="PANTHER" id="PTHR23061">
    <property type="entry name" value="DNA POLYMERASE 2 ALPHA 70 KDA SUBUNIT"/>
    <property type="match status" value="1"/>
</dbReference>